<dbReference type="InterPro" id="IPR055554">
    <property type="entry name" value="DUF7130"/>
</dbReference>
<feature type="domain" description="DUF7130" evidence="1">
    <location>
        <begin position="12"/>
        <end position="97"/>
    </location>
</feature>
<accession>A0A2R4X2U2</accession>
<dbReference type="RefSeq" id="WP_108383282.1">
    <property type="nucleotide sequence ID" value="NZ_CP028858.1"/>
</dbReference>
<keyword evidence="3" id="KW-1185">Reference proteome</keyword>
<evidence type="ECO:0000313" key="3">
    <source>
        <dbReference type="Proteomes" id="UP000244727"/>
    </source>
</evidence>
<dbReference type="GeneID" id="36512946"/>
<protein>
    <recommendedName>
        <fullName evidence="1">DUF7130 domain-containing protein</fullName>
    </recommendedName>
</protein>
<dbReference type="KEGG" id="harc:HARCEL1_10525"/>
<dbReference type="AlphaFoldDB" id="A0A2R4X2U2"/>
<name>A0A2R4X2U2_9EURY</name>
<reference evidence="2 3" key="1">
    <citation type="submission" date="2018-04" db="EMBL/GenBank/DDBJ databases">
        <title>Halococcoides cellulosivorans gen. nov., sp. nov., an extremely halophilic cellulose-utilizing haloarchaeon from hypersaline lakes.</title>
        <authorList>
            <person name="Sorokin D.Y."/>
            <person name="Toshchakov S.V."/>
            <person name="Samarov N.I."/>
            <person name="Korzhenkov A."/>
            <person name="Kublanov I.V."/>
        </authorList>
    </citation>
    <scope>NUCLEOTIDE SEQUENCE [LARGE SCALE GENOMIC DNA]</scope>
    <source>
        <strain evidence="2 3">HArcel1</strain>
    </source>
</reference>
<dbReference type="Proteomes" id="UP000244727">
    <property type="component" value="Chromosome"/>
</dbReference>
<dbReference type="Pfam" id="PF23458">
    <property type="entry name" value="DUF7130"/>
    <property type="match status" value="1"/>
</dbReference>
<evidence type="ECO:0000313" key="2">
    <source>
        <dbReference type="EMBL" id="AWB28110.1"/>
    </source>
</evidence>
<proteinExistence type="predicted"/>
<dbReference type="SUPFAM" id="SSF57802">
    <property type="entry name" value="Rubredoxin-like"/>
    <property type="match status" value="1"/>
</dbReference>
<gene>
    <name evidence="2" type="ORF">HARCEL1_10525</name>
</gene>
<sequence>MESEMSDPDVGFGQPVFDRDGNKLGTVRGFDDHGFHVSTDDGIQAMSSEHIASGVAGEAQLMWRCYECGEMGQIDDVPEACPSCGAPRESIYYYTDD</sequence>
<evidence type="ECO:0000259" key="1">
    <source>
        <dbReference type="Pfam" id="PF23458"/>
    </source>
</evidence>
<organism evidence="2 3">
    <name type="scientific">Halococcoides cellulosivorans</name>
    <dbReference type="NCBI Taxonomy" id="1679096"/>
    <lineage>
        <taxon>Archaea</taxon>
        <taxon>Methanobacteriati</taxon>
        <taxon>Methanobacteriota</taxon>
        <taxon>Stenosarchaea group</taxon>
        <taxon>Halobacteria</taxon>
        <taxon>Halobacteriales</taxon>
        <taxon>Haloarculaceae</taxon>
        <taxon>Halococcoides</taxon>
    </lineage>
</organism>
<dbReference type="EMBL" id="CP028858">
    <property type="protein sequence ID" value="AWB28110.1"/>
    <property type="molecule type" value="Genomic_DNA"/>
</dbReference>
<dbReference type="Gene3D" id="2.20.28.10">
    <property type="match status" value="1"/>
</dbReference>